<accession>A0ABS7Q172</accession>
<reference evidence="2 3" key="1">
    <citation type="submission" date="2021-08" db="EMBL/GenBank/DDBJ databases">
        <title>WGS of actinomycetes from Thailand.</title>
        <authorList>
            <person name="Thawai C."/>
        </authorList>
    </citation>
    <scope>NUCLEOTIDE SEQUENCE [LARGE SCALE GENOMIC DNA]</scope>
    <source>
        <strain evidence="2 3">PLK6-54</strain>
    </source>
</reference>
<dbReference type="Proteomes" id="UP000778578">
    <property type="component" value="Unassembled WGS sequence"/>
</dbReference>
<evidence type="ECO:0000313" key="2">
    <source>
        <dbReference type="EMBL" id="MBY8876881.1"/>
    </source>
</evidence>
<keyword evidence="1" id="KW-0472">Membrane</keyword>
<sequence length="143" mass="15608">MDARDPELNKELSATLQARKALGEEYESELVDSFMEKVAQRVDSHVEQRVRRELAQQQTSFARADRRPIGPPRAGAGFARYGFAGFTLILAIPLSAISAVQAGAAGLFITWAGIVGVNVAQSVGGLFGRRSKQDSKQDRDDWS</sequence>
<feature type="transmembrane region" description="Helical" evidence="1">
    <location>
        <begin position="81"/>
        <end position="102"/>
    </location>
</feature>
<dbReference type="RefSeq" id="WP_222960757.1">
    <property type="nucleotide sequence ID" value="NZ_JAINZZ010000003.1"/>
</dbReference>
<evidence type="ECO:0000256" key="1">
    <source>
        <dbReference type="SAM" id="Phobius"/>
    </source>
</evidence>
<evidence type="ECO:0008006" key="4">
    <source>
        <dbReference type="Google" id="ProtNLM"/>
    </source>
</evidence>
<evidence type="ECO:0000313" key="3">
    <source>
        <dbReference type="Proteomes" id="UP000778578"/>
    </source>
</evidence>
<keyword evidence="3" id="KW-1185">Reference proteome</keyword>
<keyword evidence="1" id="KW-0812">Transmembrane</keyword>
<protein>
    <recommendedName>
        <fullName evidence="4">Integral membrane protein</fullName>
    </recommendedName>
</protein>
<dbReference type="EMBL" id="JAINZZ010000003">
    <property type="protein sequence ID" value="MBY8876881.1"/>
    <property type="molecule type" value="Genomic_DNA"/>
</dbReference>
<name>A0ABS7Q172_9ACTN</name>
<gene>
    <name evidence="2" type="ORF">K7862_04405</name>
</gene>
<comment type="caution">
    <text evidence="2">The sequence shown here is derived from an EMBL/GenBank/DDBJ whole genome shotgun (WGS) entry which is preliminary data.</text>
</comment>
<keyword evidence="1" id="KW-1133">Transmembrane helix</keyword>
<feature type="transmembrane region" description="Helical" evidence="1">
    <location>
        <begin position="108"/>
        <end position="127"/>
    </location>
</feature>
<proteinExistence type="predicted"/>
<organism evidence="2 3">
    <name type="scientific">Actinacidiphila acidipaludis</name>
    <dbReference type="NCBI Taxonomy" id="2873382"/>
    <lineage>
        <taxon>Bacteria</taxon>
        <taxon>Bacillati</taxon>
        <taxon>Actinomycetota</taxon>
        <taxon>Actinomycetes</taxon>
        <taxon>Kitasatosporales</taxon>
        <taxon>Streptomycetaceae</taxon>
        <taxon>Actinacidiphila</taxon>
    </lineage>
</organism>